<evidence type="ECO:0000256" key="9">
    <source>
        <dbReference type="ARBA" id="ARBA00023172"/>
    </source>
</evidence>
<keyword evidence="6" id="KW-0229">DNA integration</keyword>
<proteinExistence type="predicted"/>
<keyword evidence="3" id="KW-0255">Endonuclease</keyword>
<evidence type="ECO:0000256" key="3">
    <source>
        <dbReference type="ARBA" id="ARBA00022759"/>
    </source>
</evidence>
<keyword evidence="8" id="KW-0239">DNA-directed DNA polymerase</keyword>
<dbReference type="PANTHER" id="PTHR42648:SF11">
    <property type="entry name" value="TRANSPOSON TY4-P GAG-POL POLYPROTEIN"/>
    <property type="match status" value="1"/>
</dbReference>
<keyword evidence="8" id="KW-0548">Nucleotidyltransferase</keyword>
<evidence type="ECO:0000313" key="11">
    <source>
        <dbReference type="EMBL" id="UYV69578.1"/>
    </source>
</evidence>
<protein>
    <recommendedName>
        <fullName evidence="10">Retroviral polymerase SH3-like domain-containing protein</fullName>
    </recommendedName>
</protein>
<feature type="domain" description="Retroviral polymerase SH3-like" evidence="10">
    <location>
        <begin position="51"/>
        <end position="114"/>
    </location>
</feature>
<gene>
    <name evidence="11" type="ORF">LAZ67_6004014</name>
</gene>
<evidence type="ECO:0000256" key="1">
    <source>
        <dbReference type="ARBA" id="ARBA00022722"/>
    </source>
</evidence>
<dbReference type="Pfam" id="PF25597">
    <property type="entry name" value="SH3_retrovirus"/>
    <property type="match status" value="1"/>
</dbReference>
<keyword evidence="8" id="KW-0808">Transferase</keyword>
<dbReference type="EMBL" id="CP092868">
    <property type="protein sequence ID" value="UYV69578.1"/>
    <property type="molecule type" value="Genomic_DNA"/>
</dbReference>
<evidence type="ECO:0000259" key="10">
    <source>
        <dbReference type="Pfam" id="PF25597"/>
    </source>
</evidence>
<evidence type="ECO:0000256" key="4">
    <source>
        <dbReference type="ARBA" id="ARBA00022801"/>
    </source>
</evidence>
<dbReference type="Proteomes" id="UP001235939">
    <property type="component" value="Chromosome 06"/>
</dbReference>
<keyword evidence="1" id="KW-0540">Nuclease</keyword>
<evidence type="ECO:0000313" key="12">
    <source>
        <dbReference type="Proteomes" id="UP001235939"/>
    </source>
</evidence>
<organism evidence="11 12">
    <name type="scientific">Cordylochernes scorpioides</name>
    <dbReference type="NCBI Taxonomy" id="51811"/>
    <lineage>
        <taxon>Eukaryota</taxon>
        <taxon>Metazoa</taxon>
        <taxon>Ecdysozoa</taxon>
        <taxon>Arthropoda</taxon>
        <taxon>Chelicerata</taxon>
        <taxon>Arachnida</taxon>
        <taxon>Pseudoscorpiones</taxon>
        <taxon>Cheliferoidea</taxon>
        <taxon>Chernetidae</taxon>
        <taxon>Cordylochernes</taxon>
    </lineage>
</organism>
<keyword evidence="9" id="KW-0233">DNA recombination</keyword>
<evidence type="ECO:0000256" key="5">
    <source>
        <dbReference type="ARBA" id="ARBA00022842"/>
    </source>
</evidence>
<evidence type="ECO:0000256" key="7">
    <source>
        <dbReference type="ARBA" id="ARBA00022918"/>
    </source>
</evidence>
<dbReference type="InterPro" id="IPR057670">
    <property type="entry name" value="SH3_retrovirus"/>
</dbReference>
<keyword evidence="4" id="KW-0378">Hydrolase</keyword>
<keyword evidence="2" id="KW-0479">Metal-binding</keyword>
<keyword evidence="5" id="KW-0460">Magnesium</keyword>
<sequence>MPPTAYDLKYPVYTAAYLYNLTPTTSDPDTTPMEKWKGKKPSVSHIMRFGCEVFYKLKNHQRHKLEAKSKRGIFVGYSRCRRAYRVFDITARVILETADIHFRENNMSSRKKSKTTRTRTIPKRFDDYVLATTNETIPKDYEEVITCEDKKHWENAMLEEIQNMYSHQVWELVPRPVTLKLSKVNGCSKYLKTKKTKLQS</sequence>
<evidence type="ECO:0000256" key="8">
    <source>
        <dbReference type="ARBA" id="ARBA00022932"/>
    </source>
</evidence>
<evidence type="ECO:0000256" key="6">
    <source>
        <dbReference type="ARBA" id="ARBA00022908"/>
    </source>
</evidence>
<dbReference type="InterPro" id="IPR039537">
    <property type="entry name" value="Retrotran_Ty1/copia-like"/>
</dbReference>
<name>A0ABY6KLQ6_9ARAC</name>
<keyword evidence="12" id="KW-1185">Reference proteome</keyword>
<accession>A0ABY6KLQ6</accession>
<dbReference type="PANTHER" id="PTHR42648">
    <property type="entry name" value="TRANSPOSASE, PUTATIVE-RELATED"/>
    <property type="match status" value="1"/>
</dbReference>
<reference evidence="11 12" key="1">
    <citation type="submission" date="2022-01" db="EMBL/GenBank/DDBJ databases">
        <title>A chromosomal length assembly of Cordylochernes scorpioides.</title>
        <authorList>
            <person name="Zeh D."/>
            <person name="Zeh J."/>
        </authorList>
    </citation>
    <scope>NUCLEOTIDE SEQUENCE [LARGE SCALE GENOMIC DNA]</scope>
    <source>
        <strain evidence="11">IN4F17</strain>
        <tissue evidence="11">Whole Body</tissue>
    </source>
</reference>
<evidence type="ECO:0000256" key="2">
    <source>
        <dbReference type="ARBA" id="ARBA00022723"/>
    </source>
</evidence>
<keyword evidence="7" id="KW-0695">RNA-directed DNA polymerase</keyword>